<protein>
    <submittedName>
        <fullName evidence="1">Uncharacterized protein</fullName>
    </submittedName>
</protein>
<organism evidence="1 2">
    <name type="scientific">Streptomyces similanensis</name>
    <dbReference type="NCBI Taxonomy" id="1274988"/>
    <lineage>
        <taxon>Bacteria</taxon>
        <taxon>Bacillati</taxon>
        <taxon>Actinomycetota</taxon>
        <taxon>Actinomycetes</taxon>
        <taxon>Kitasatosporales</taxon>
        <taxon>Streptomycetaceae</taxon>
        <taxon>Streptomyces</taxon>
    </lineage>
</organism>
<comment type="caution">
    <text evidence="1">The sequence shown here is derived from an EMBL/GenBank/DDBJ whole genome shotgun (WGS) entry which is preliminary data.</text>
</comment>
<sequence length="69" mass="7159">MDNQSAIDAGTTVTPRFGNLFAPCLTCADPGQQQGAQSFPHTVHKIRHTLWTTAHTSGPGGPSGAGRLS</sequence>
<gene>
    <name evidence="1" type="ORF">GCM10023336_14160</name>
</gene>
<accession>A0ABP9K2E6</accession>
<dbReference type="Proteomes" id="UP001500124">
    <property type="component" value="Unassembled WGS sequence"/>
</dbReference>
<evidence type="ECO:0000313" key="1">
    <source>
        <dbReference type="EMBL" id="GAA5048218.1"/>
    </source>
</evidence>
<proteinExistence type="predicted"/>
<dbReference type="EMBL" id="BAABKC010000019">
    <property type="protein sequence ID" value="GAA5048218.1"/>
    <property type="molecule type" value="Genomic_DNA"/>
</dbReference>
<keyword evidence="2" id="KW-1185">Reference proteome</keyword>
<reference evidence="2" key="1">
    <citation type="journal article" date="2019" name="Int. J. Syst. Evol. Microbiol.">
        <title>The Global Catalogue of Microorganisms (GCM) 10K type strain sequencing project: providing services to taxonomists for standard genome sequencing and annotation.</title>
        <authorList>
            <consortium name="The Broad Institute Genomics Platform"/>
            <consortium name="The Broad Institute Genome Sequencing Center for Infectious Disease"/>
            <person name="Wu L."/>
            <person name="Ma J."/>
        </authorList>
    </citation>
    <scope>NUCLEOTIDE SEQUENCE [LARGE SCALE GENOMIC DNA]</scope>
    <source>
        <strain evidence="2">JCM 18410</strain>
    </source>
</reference>
<name>A0ABP9K2E6_9ACTN</name>
<evidence type="ECO:0000313" key="2">
    <source>
        <dbReference type="Proteomes" id="UP001500124"/>
    </source>
</evidence>